<evidence type="ECO:0000313" key="1">
    <source>
        <dbReference type="EMBL" id="OYD07433.1"/>
    </source>
</evidence>
<organism evidence="1 2">
    <name type="scientific">Paludifilum halophilum</name>
    <dbReference type="NCBI Taxonomy" id="1642702"/>
    <lineage>
        <taxon>Bacteria</taxon>
        <taxon>Bacillati</taxon>
        <taxon>Bacillota</taxon>
        <taxon>Bacilli</taxon>
        <taxon>Bacillales</taxon>
        <taxon>Thermoactinomycetaceae</taxon>
        <taxon>Paludifilum</taxon>
    </lineage>
</organism>
<dbReference type="Proteomes" id="UP000215459">
    <property type="component" value="Unassembled WGS sequence"/>
</dbReference>
<keyword evidence="2" id="KW-1185">Reference proteome</keyword>
<dbReference type="EMBL" id="NOWF01000006">
    <property type="protein sequence ID" value="OYD07433.1"/>
    <property type="molecule type" value="Genomic_DNA"/>
</dbReference>
<comment type="caution">
    <text evidence="1">The sequence shown here is derived from an EMBL/GenBank/DDBJ whole genome shotgun (WGS) entry which is preliminary data.</text>
</comment>
<evidence type="ECO:0000313" key="2">
    <source>
        <dbReference type="Proteomes" id="UP000215459"/>
    </source>
</evidence>
<dbReference type="AlphaFoldDB" id="A0A235B575"/>
<accession>A0A235B575</accession>
<protein>
    <submittedName>
        <fullName evidence="1">Uncharacterized protein</fullName>
    </submittedName>
</protein>
<gene>
    <name evidence="1" type="ORF">CHM34_11045</name>
</gene>
<name>A0A235B575_9BACL</name>
<dbReference type="RefSeq" id="WP_094264670.1">
    <property type="nucleotide sequence ID" value="NZ_NOWF01000006.1"/>
</dbReference>
<proteinExistence type="predicted"/>
<sequence>MRKATGEFWNNRGQCLLKSMRTGYRYLRIWKHTGDGENQEKVKKYKKKIFSFSPERQLLLRGGIYTELDLLPKRLWNKSEKPLMTTVSQLNFDK</sequence>
<reference evidence="1 2" key="1">
    <citation type="submission" date="2017-07" db="EMBL/GenBank/DDBJ databases">
        <title>The genome sequence of Paludifilum halophilum highlights mechanisms for microbial adaptation to high salt environemnts.</title>
        <authorList>
            <person name="Belbahri L."/>
        </authorList>
    </citation>
    <scope>NUCLEOTIDE SEQUENCE [LARGE SCALE GENOMIC DNA]</scope>
    <source>
        <strain evidence="1 2">DSM 102817</strain>
    </source>
</reference>